<gene>
    <name evidence="1" type="ORF">A374_06821</name>
</gene>
<dbReference type="EMBL" id="AKKV01000023">
    <property type="protein sequence ID" value="EIT86012.1"/>
    <property type="molecule type" value="Genomic_DNA"/>
</dbReference>
<sequence>MLLVIATLEHARSSQMHVDIECKLFIESDRAQETPLRAQSMSVRAQEHSIRAQSMSVRAQEASIRAQ</sequence>
<keyword evidence="2" id="KW-1185">Reference proteome</keyword>
<accession>I8AJQ6</accession>
<proteinExistence type="predicted"/>
<feature type="non-terminal residue" evidence="1">
    <location>
        <position position="67"/>
    </location>
</feature>
<organism evidence="1 2">
    <name type="scientific">Fictibacillus macauensis ZFHKF-1</name>
    <dbReference type="NCBI Taxonomy" id="1196324"/>
    <lineage>
        <taxon>Bacteria</taxon>
        <taxon>Bacillati</taxon>
        <taxon>Bacillota</taxon>
        <taxon>Bacilli</taxon>
        <taxon>Bacillales</taxon>
        <taxon>Fictibacillaceae</taxon>
        <taxon>Fictibacillus</taxon>
    </lineage>
</organism>
<reference evidence="1 2" key="1">
    <citation type="journal article" date="2012" name="J. Bacteriol.">
        <title>Genome of Bacillus macauensis ZFHKF-1, a Long-Chain-Forming Bacterium.</title>
        <authorList>
            <person name="Cai L."/>
            <person name="Zhang T."/>
        </authorList>
    </citation>
    <scope>NUCLEOTIDE SEQUENCE [LARGE SCALE GENOMIC DNA]</scope>
    <source>
        <strain evidence="1 2">ZFHKF-1</strain>
    </source>
</reference>
<evidence type="ECO:0000313" key="2">
    <source>
        <dbReference type="Proteomes" id="UP000004080"/>
    </source>
</evidence>
<dbReference type="AlphaFoldDB" id="I8AJQ6"/>
<name>I8AJQ6_9BACL</name>
<comment type="caution">
    <text evidence="1">The sequence shown here is derived from an EMBL/GenBank/DDBJ whole genome shotgun (WGS) entry which is preliminary data.</text>
</comment>
<dbReference type="STRING" id="1196324.A374_06821"/>
<protein>
    <submittedName>
        <fullName evidence="1">Uncharacterized protein</fullName>
    </submittedName>
</protein>
<evidence type="ECO:0000313" key="1">
    <source>
        <dbReference type="EMBL" id="EIT86012.1"/>
    </source>
</evidence>
<dbReference type="Proteomes" id="UP000004080">
    <property type="component" value="Unassembled WGS sequence"/>
</dbReference>